<feature type="region of interest" description="Disordered" evidence="1">
    <location>
        <begin position="692"/>
        <end position="712"/>
    </location>
</feature>
<feature type="compositionally biased region" description="Basic residues" evidence="1">
    <location>
        <begin position="971"/>
        <end position="984"/>
    </location>
</feature>
<protein>
    <recommendedName>
        <fullName evidence="4">Dystroglycan-like</fullName>
    </recommendedName>
</protein>
<feature type="compositionally biased region" description="Low complexity" evidence="1">
    <location>
        <begin position="698"/>
        <end position="710"/>
    </location>
</feature>
<dbReference type="EMBL" id="KV019635">
    <property type="protein sequence ID" value="KZV15736.1"/>
    <property type="molecule type" value="Genomic_DNA"/>
</dbReference>
<feature type="region of interest" description="Disordered" evidence="1">
    <location>
        <begin position="876"/>
        <end position="918"/>
    </location>
</feature>
<gene>
    <name evidence="2" type="ORF">F511_08932</name>
</gene>
<dbReference type="AlphaFoldDB" id="A0A2Z7A2L1"/>
<feature type="compositionally biased region" description="Basic and acidic residues" evidence="1">
    <location>
        <begin position="952"/>
        <end position="970"/>
    </location>
</feature>
<dbReference type="Proteomes" id="UP000250235">
    <property type="component" value="Unassembled WGS sequence"/>
</dbReference>
<feature type="region of interest" description="Disordered" evidence="1">
    <location>
        <begin position="952"/>
        <end position="984"/>
    </location>
</feature>
<sequence length="984" mass="108911">MASSLISRSHHIDFDSVFCFDDAGIVQMFESLVSTGLMEFLGCPALFHEQALIEFFENGSVRDGMVVSVIGGMEVEISESVFAAAFGLPTEGLTDLSEVPKDLLSNAQRLFSASEKEVSVSCLKKEVKMQYRLLSDILAKSLFVKAGSFDAVTRDHFLLMTAITFDVKVNWGNILFGVLKEMVTPDSRQAKGYAIQICAFLKNIPGLELGESKAFPAPRILNEKTVHCIVSVNETVGVEEVGDAPRAKPTPVKRTVAKKRPASVNADVAPMIKKKRTTKIKPVAAKKLVLEETIAAIPSTEEHIPVKEITTEDADATISQVLTQLDLVFETQDDVQRGRDETWFDRAFDEAFVAENQEDQASESLEHIFLELDAAETKEVGDSSKQSATSKQSVEEIMSVDDLLVQICDDLKLPSITAAEISKIKVGESLAMRDKGKGILVEDELIQSNPAQDAVEIICGDVEFLVELRDRVMQEHGIIFEQPCSSTAVEYAEDCGAVFAQFFSVAKSTCWVRPMICVDGIWTPLQGPDFWRSGCRLSLFLNKVEMPVPAVQDIFGHSVSFIEPIQYWEAAPFLPKTWAWHCVCTEVFPFSISRRLKPACCSTNLVVYSLDVQKLPAYLLDDFQRGVHTDCFAGYFGGSVVLSDSEILSDSSSGCTVYRSPSPVENPFALGPAIFSRVDQAEQPYFVQSPVSPPAAFSHQESSSSSSDVSIHFESEDLPMRTPEAAHTSAPVASNVSTAALDDLKSYFSQRTDESTTELRSKVNEIEFNVRGDLVKQQAWLRQVFQNACDILERQSTQINDLKKGLVAPVGTIFQDLFDIKKNQRAHEAKLNALDGQVAALRNDQLEFQNRISADLLSLSTQFADIVEFIRCGDAKKGESGSSSRPPPVRVERRPLPTPQSPRDVAGGSSAVRIPNFPRTTGTIAERVEQARRHLLESGLVISVEEAVERIRQADLQESDRSQRERERARREKRSSSSRRRRGF</sequence>
<evidence type="ECO:0000256" key="1">
    <source>
        <dbReference type="SAM" id="MobiDB-lite"/>
    </source>
</evidence>
<organism evidence="2 3">
    <name type="scientific">Dorcoceras hygrometricum</name>
    <dbReference type="NCBI Taxonomy" id="472368"/>
    <lineage>
        <taxon>Eukaryota</taxon>
        <taxon>Viridiplantae</taxon>
        <taxon>Streptophyta</taxon>
        <taxon>Embryophyta</taxon>
        <taxon>Tracheophyta</taxon>
        <taxon>Spermatophyta</taxon>
        <taxon>Magnoliopsida</taxon>
        <taxon>eudicotyledons</taxon>
        <taxon>Gunneridae</taxon>
        <taxon>Pentapetalae</taxon>
        <taxon>asterids</taxon>
        <taxon>lamiids</taxon>
        <taxon>Lamiales</taxon>
        <taxon>Gesneriaceae</taxon>
        <taxon>Didymocarpoideae</taxon>
        <taxon>Trichosporeae</taxon>
        <taxon>Loxocarpinae</taxon>
        <taxon>Dorcoceras</taxon>
    </lineage>
</organism>
<evidence type="ECO:0000313" key="2">
    <source>
        <dbReference type="EMBL" id="KZV15736.1"/>
    </source>
</evidence>
<accession>A0A2Z7A2L1</accession>
<reference evidence="2 3" key="1">
    <citation type="journal article" date="2015" name="Proc. Natl. Acad. Sci. U.S.A.">
        <title>The resurrection genome of Boea hygrometrica: A blueprint for survival of dehydration.</title>
        <authorList>
            <person name="Xiao L."/>
            <person name="Yang G."/>
            <person name="Zhang L."/>
            <person name="Yang X."/>
            <person name="Zhao S."/>
            <person name="Ji Z."/>
            <person name="Zhou Q."/>
            <person name="Hu M."/>
            <person name="Wang Y."/>
            <person name="Chen M."/>
            <person name="Xu Y."/>
            <person name="Jin H."/>
            <person name="Xiao X."/>
            <person name="Hu G."/>
            <person name="Bao F."/>
            <person name="Hu Y."/>
            <person name="Wan P."/>
            <person name="Li L."/>
            <person name="Deng X."/>
            <person name="Kuang T."/>
            <person name="Xiang C."/>
            <person name="Zhu J.K."/>
            <person name="Oliver M.J."/>
            <person name="He Y."/>
        </authorList>
    </citation>
    <scope>NUCLEOTIDE SEQUENCE [LARGE SCALE GENOMIC DNA]</scope>
    <source>
        <strain evidence="3">cv. XS01</strain>
    </source>
</reference>
<proteinExistence type="predicted"/>
<evidence type="ECO:0008006" key="4">
    <source>
        <dbReference type="Google" id="ProtNLM"/>
    </source>
</evidence>
<name>A0A2Z7A2L1_9LAMI</name>
<evidence type="ECO:0000313" key="3">
    <source>
        <dbReference type="Proteomes" id="UP000250235"/>
    </source>
</evidence>
<keyword evidence="3" id="KW-1185">Reference proteome</keyword>